<organism evidence="2 3">
    <name type="scientific">Limihaloglobus sulfuriphilus</name>
    <dbReference type="NCBI Taxonomy" id="1851148"/>
    <lineage>
        <taxon>Bacteria</taxon>
        <taxon>Pseudomonadati</taxon>
        <taxon>Planctomycetota</taxon>
        <taxon>Phycisphaerae</taxon>
        <taxon>Sedimentisphaerales</taxon>
        <taxon>Sedimentisphaeraceae</taxon>
        <taxon>Limihaloglobus</taxon>
    </lineage>
</organism>
<gene>
    <name evidence="2" type="ORF">SMSP2_01450</name>
</gene>
<keyword evidence="1" id="KW-0812">Transmembrane</keyword>
<accession>A0A1Q2MEF8</accession>
<name>A0A1Q2MEF8_9BACT</name>
<evidence type="ECO:0000256" key="1">
    <source>
        <dbReference type="SAM" id="Phobius"/>
    </source>
</evidence>
<reference evidence="3" key="1">
    <citation type="submission" date="2017-02" db="EMBL/GenBank/DDBJ databases">
        <title>Comparative genomics and description of representatives of a novel lineage of planctomycetes thriving in anoxic sediments.</title>
        <authorList>
            <person name="Spring S."/>
            <person name="Bunk B."/>
            <person name="Sproer C."/>
        </authorList>
    </citation>
    <scope>NUCLEOTIDE SEQUENCE [LARGE SCALE GENOMIC DNA]</scope>
    <source>
        <strain evidence="3">SM-Chi-D1</strain>
    </source>
</reference>
<proteinExistence type="predicted"/>
<dbReference type="EMBL" id="CP019646">
    <property type="protein sequence ID" value="AQQ71086.1"/>
    <property type="molecule type" value="Genomic_DNA"/>
</dbReference>
<feature type="transmembrane region" description="Helical" evidence="1">
    <location>
        <begin position="7"/>
        <end position="25"/>
    </location>
</feature>
<dbReference type="RefSeq" id="WP_222566426.1">
    <property type="nucleotide sequence ID" value="NZ_CP019646.1"/>
</dbReference>
<dbReference type="Proteomes" id="UP000188181">
    <property type="component" value="Chromosome"/>
</dbReference>
<keyword evidence="3" id="KW-1185">Reference proteome</keyword>
<protein>
    <submittedName>
        <fullName evidence="2">Uncharacterized protein</fullName>
    </submittedName>
</protein>
<keyword evidence="1" id="KW-0472">Membrane</keyword>
<dbReference type="AlphaFoldDB" id="A0A1Q2MEF8"/>
<dbReference type="KEGG" id="pbas:SMSP2_01450"/>
<evidence type="ECO:0000313" key="2">
    <source>
        <dbReference type="EMBL" id="AQQ71086.1"/>
    </source>
</evidence>
<evidence type="ECO:0000313" key="3">
    <source>
        <dbReference type="Proteomes" id="UP000188181"/>
    </source>
</evidence>
<feature type="transmembrane region" description="Helical" evidence="1">
    <location>
        <begin position="61"/>
        <end position="79"/>
    </location>
</feature>
<sequence length="87" mass="10269">MGIAGIIIVAVLNIPLYFLIGKLIFRTWESFWEAVKYNFKPDFWSLLTGRYLEDMWAETKLFVWIALSVLCVYGEIYLINKYFFAQG</sequence>
<keyword evidence="1" id="KW-1133">Transmembrane helix</keyword>